<gene>
    <name evidence="9" type="ORF">CIK83_01035</name>
</gene>
<dbReference type="PANTHER" id="PTHR34856">
    <property type="entry name" value="PROTEIN NRFD"/>
    <property type="match status" value="1"/>
</dbReference>
<reference evidence="9 10" key="1">
    <citation type="journal article" date="2017" name="Elife">
        <title>Extensive horizontal gene transfer in cheese-associated bacteria.</title>
        <authorList>
            <person name="Bonham K.S."/>
            <person name="Wolfe B.E."/>
            <person name="Dutton R.J."/>
        </authorList>
    </citation>
    <scope>NUCLEOTIDE SEQUENCE [LARGE SCALE GENOMIC DNA]</scope>
    <source>
        <strain evidence="9 10">JB196</strain>
    </source>
</reference>
<feature type="compositionally biased region" description="Polar residues" evidence="7">
    <location>
        <begin position="367"/>
        <end position="388"/>
    </location>
</feature>
<dbReference type="Gene3D" id="1.20.1630.10">
    <property type="entry name" value="Formate dehydrogenase/DMSO reductase domain"/>
    <property type="match status" value="1"/>
</dbReference>
<keyword evidence="3" id="KW-1003">Cell membrane</keyword>
<accession>A0A368LLA7</accession>
<dbReference type="RefSeq" id="WP_086960442.1">
    <property type="nucleotide sequence ID" value="NZ_FUKS01000028.1"/>
</dbReference>
<sequence length="388" mass="43193">MSITEILVPMQEVAWLPWAVQYFFYIGSAYAAAILFLVSLILRDKTSHQLRSAFALCLGICAVVGPLALTADLHQPGRAWHFFAHLTSWSWMSRGALLLPLFSMLAVISAWLYLRPDIAQLEKSDNKLVRLCSMLTLGRWQVPDRVTTSVVAVTVLSGLSIALYTGMEIAIVESRPMWHQPASPIIWFVTAFFGAIGFTLFILSFLPNSEKTQTLSITDVSLLKRTVIICSVLSLMLLPIWVSNGAYMDLLHYGQWFVNLLLMMGAFAVCLVMSFWLLRGTQFKRISLWVASALTISTCWSIRWMTMIEVQTLPKFDVGPYPYDVPWGAPGILGVIGMAGLWLLMTMALTELVPAKGEQVKLMAGSSIKSDSTKNSVRPSQQVRGHHG</sequence>
<dbReference type="Pfam" id="PF03916">
    <property type="entry name" value="NrfD"/>
    <property type="match status" value="1"/>
</dbReference>
<comment type="similarity">
    <text evidence="2">Belongs to the NrfD family.</text>
</comment>
<feature type="transmembrane region" description="Helical" evidence="8">
    <location>
        <begin position="91"/>
        <end position="114"/>
    </location>
</feature>
<dbReference type="EMBL" id="QPGL01000001">
    <property type="protein sequence ID" value="RCS72303.1"/>
    <property type="molecule type" value="Genomic_DNA"/>
</dbReference>
<feature type="transmembrane region" description="Helical" evidence="8">
    <location>
        <begin position="327"/>
        <end position="353"/>
    </location>
</feature>
<keyword evidence="5 8" id="KW-1133">Transmembrane helix</keyword>
<keyword evidence="6 8" id="KW-0472">Membrane</keyword>
<name>A0A368LLA7_9VIBR</name>
<feature type="transmembrane region" description="Helical" evidence="8">
    <location>
        <begin position="22"/>
        <end position="41"/>
    </location>
</feature>
<evidence type="ECO:0000256" key="2">
    <source>
        <dbReference type="ARBA" id="ARBA00008929"/>
    </source>
</evidence>
<feature type="transmembrane region" description="Helical" evidence="8">
    <location>
        <begin position="53"/>
        <end position="71"/>
    </location>
</feature>
<dbReference type="InterPro" id="IPR052049">
    <property type="entry name" value="Electron_transfer_protein"/>
</dbReference>
<dbReference type="GO" id="GO:0005886">
    <property type="term" value="C:plasma membrane"/>
    <property type="evidence" value="ECO:0007669"/>
    <property type="project" value="UniProtKB-SubCell"/>
</dbReference>
<evidence type="ECO:0000256" key="5">
    <source>
        <dbReference type="ARBA" id="ARBA00022989"/>
    </source>
</evidence>
<protein>
    <submittedName>
        <fullName evidence="9">Tetrathionate reductase</fullName>
    </submittedName>
</protein>
<evidence type="ECO:0000256" key="8">
    <source>
        <dbReference type="SAM" id="Phobius"/>
    </source>
</evidence>
<evidence type="ECO:0000313" key="9">
    <source>
        <dbReference type="EMBL" id="RCS72303.1"/>
    </source>
</evidence>
<comment type="subcellular location">
    <subcellularLocation>
        <location evidence="1">Cell membrane</location>
        <topology evidence="1">Multi-pass membrane protein</topology>
    </subcellularLocation>
</comment>
<evidence type="ECO:0000256" key="3">
    <source>
        <dbReference type="ARBA" id="ARBA00022475"/>
    </source>
</evidence>
<evidence type="ECO:0000256" key="6">
    <source>
        <dbReference type="ARBA" id="ARBA00023136"/>
    </source>
</evidence>
<dbReference type="GeneID" id="303187478"/>
<feature type="transmembrane region" description="Helical" evidence="8">
    <location>
        <begin position="253"/>
        <end position="276"/>
    </location>
</feature>
<comment type="caution">
    <text evidence="9">The sequence shown here is derived from an EMBL/GenBank/DDBJ whole genome shotgun (WGS) entry which is preliminary data.</text>
</comment>
<feature type="transmembrane region" description="Helical" evidence="8">
    <location>
        <begin position="288"/>
        <end position="307"/>
    </location>
</feature>
<dbReference type="InterPro" id="IPR005614">
    <property type="entry name" value="NrfD-like"/>
</dbReference>
<keyword evidence="10" id="KW-1185">Reference proteome</keyword>
<evidence type="ECO:0000256" key="7">
    <source>
        <dbReference type="SAM" id="MobiDB-lite"/>
    </source>
</evidence>
<evidence type="ECO:0000256" key="4">
    <source>
        <dbReference type="ARBA" id="ARBA00022692"/>
    </source>
</evidence>
<feature type="transmembrane region" description="Helical" evidence="8">
    <location>
        <begin position="227"/>
        <end position="247"/>
    </location>
</feature>
<evidence type="ECO:0000256" key="1">
    <source>
        <dbReference type="ARBA" id="ARBA00004651"/>
    </source>
</evidence>
<feature type="transmembrane region" description="Helical" evidence="8">
    <location>
        <begin position="185"/>
        <end position="206"/>
    </location>
</feature>
<evidence type="ECO:0000313" key="10">
    <source>
        <dbReference type="Proteomes" id="UP000252479"/>
    </source>
</evidence>
<organism evidence="9 10">
    <name type="scientific">Vibrio casei</name>
    <dbReference type="NCBI Taxonomy" id="673372"/>
    <lineage>
        <taxon>Bacteria</taxon>
        <taxon>Pseudomonadati</taxon>
        <taxon>Pseudomonadota</taxon>
        <taxon>Gammaproteobacteria</taxon>
        <taxon>Vibrionales</taxon>
        <taxon>Vibrionaceae</taxon>
        <taxon>Vibrio</taxon>
    </lineage>
</organism>
<feature type="region of interest" description="Disordered" evidence="7">
    <location>
        <begin position="366"/>
        <end position="388"/>
    </location>
</feature>
<dbReference type="PANTHER" id="PTHR34856:SF2">
    <property type="entry name" value="PROTEIN NRFD"/>
    <property type="match status" value="1"/>
</dbReference>
<dbReference type="AlphaFoldDB" id="A0A368LLA7"/>
<dbReference type="Proteomes" id="UP000252479">
    <property type="component" value="Unassembled WGS sequence"/>
</dbReference>
<proteinExistence type="inferred from homology"/>
<keyword evidence="4 8" id="KW-0812">Transmembrane</keyword>
<feature type="transmembrane region" description="Helical" evidence="8">
    <location>
        <begin position="146"/>
        <end position="165"/>
    </location>
</feature>